<evidence type="ECO:0000256" key="1">
    <source>
        <dbReference type="ARBA" id="ARBA00011947"/>
    </source>
</evidence>
<dbReference type="AlphaFoldDB" id="A0A3D9ZUV0"/>
<gene>
    <name evidence="5" type="ORF">DFJ67_7019</name>
</gene>
<evidence type="ECO:0000313" key="5">
    <source>
        <dbReference type="EMBL" id="REG00948.1"/>
    </source>
</evidence>
<dbReference type="PRINTS" id="PR00108">
    <property type="entry name" value="THYMDSNTHASE"/>
</dbReference>
<dbReference type="GO" id="GO:0006231">
    <property type="term" value="P:dTMP biosynthetic process"/>
    <property type="evidence" value="ECO:0007669"/>
    <property type="project" value="InterPro"/>
</dbReference>
<dbReference type="Gene3D" id="3.30.572.10">
    <property type="entry name" value="Thymidylate synthase/dCMP hydroxymethylase domain"/>
    <property type="match status" value="1"/>
</dbReference>
<dbReference type="GO" id="GO:0004799">
    <property type="term" value="F:thymidylate synthase activity"/>
    <property type="evidence" value="ECO:0007669"/>
    <property type="project" value="UniProtKB-EC"/>
</dbReference>
<dbReference type="InterPro" id="IPR000398">
    <property type="entry name" value="Thymidylate_synthase"/>
</dbReference>
<dbReference type="OrthoDB" id="9774633at2"/>
<proteinExistence type="predicted"/>
<evidence type="ECO:0000256" key="2">
    <source>
        <dbReference type="ARBA" id="ARBA00022603"/>
    </source>
</evidence>
<evidence type="ECO:0000313" key="6">
    <source>
        <dbReference type="Proteomes" id="UP000256913"/>
    </source>
</evidence>
<dbReference type="PANTHER" id="PTHR11548:SF9">
    <property type="entry name" value="THYMIDYLATE SYNTHASE"/>
    <property type="match status" value="1"/>
</dbReference>
<dbReference type="Proteomes" id="UP000256913">
    <property type="component" value="Unassembled WGS sequence"/>
</dbReference>
<evidence type="ECO:0000259" key="4">
    <source>
        <dbReference type="Pfam" id="PF00303"/>
    </source>
</evidence>
<dbReference type="RefSeq" id="WP_116072862.1">
    <property type="nucleotide sequence ID" value="NZ_BONB01000010.1"/>
</dbReference>
<feature type="domain" description="Thymidylate synthase/dCMP hydroxymethylase" evidence="4">
    <location>
        <begin position="22"/>
        <end position="248"/>
    </location>
</feature>
<dbReference type="PANTHER" id="PTHR11548">
    <property type="entry name" value="THYMIDYLATE SYNTHASE 1"/>
    <property type="match status" value="1"/>
</dbReference>
<comment type="caution">
    <text evidence="5">The sequence shown here is derived from an EMBL/GenBank/DDBJ whole genome shotgun (WGS) entry which is preliminary data.</text>
</comment>
<dbReference type="GO" id="GO:0032259">
    <property type="term" value="P:methylation"/>
    <property type="evidence" value="ECO:0007669"/>
    <property type="project" value="UniProtKB-KW"/>
</dbReference>
<dbReference type="InterPro" id="IPR036926">
    <property type="entry name" value="Thymidate_synth/dCMP_Mease_sf"/>
</dbReference>
<sequence length="334" mass="37755">MTTITGPTFRGFTDAYRAVLAGILEAPRYRTSTRAKTAVETPNVSFTLLDPVVRMPLIAARKANVVFNHAEALWYLMGRDDLDMIGYYAPSLRPLSADGERLTGTAYGPRLFQPDGEDRRSQFTRVMALLRRDPDTKRAALLIMRPDELVDPDNPDVACTLGLQLMLREGELHMSAFMRGNDAVIGLLGDTFAFTFIQEFAARQLDVEVGTYAHHVGSMHINVNHLDQVAAILAEPDGPTFPRVQMPKTSWIDLADIGSWEERLRRDHARFDRDDCVGIDPYWAQVIALFEVYRQIVHCPGQRVTVAALEMLRPDHRWLVTHRWPSRMPEPVTA</sequence>
<dbReference type="InterPro" id="IPR023451">
    <property type="entry name" value="Thymidate_synth/dCMP_Mease_dom"/>
</dbReference>
<dbReference type="InterPro" id="IPR045097">
    <property type="entry name" value="Thymidate_synth/dCMP_Mease"/>
</dbReference>
<keyword evidence="2" id="KW-0489">Methyltransferase</keyword>
<keyword evidence="3" id="KW-0808">Transferase</keyword>
<accession>A0A3D9ZUV0</accession>
<dbReference type="EC" id="2.1.1.45" evidence="1"/>
<dbReference type="GO" id="GO:0005829">
    <property type="term" value="C:cytosol"/>
    <property type="evidence" value="ECO:0007669"/>
    <property type="project" value="TreeGrafter"/>
</dbReference>
<dbReference type="EMBL" id="QUMQ01000001">
    <property type="protein sequence ID" value="REG00948.1"/>
    <property type="molecule type" value="Genomic_DNA"/>
</dbReference>
<protein>
    <recommendedName>
        <fullName evidence="1">thymidylate synthase</fullName>
        <ecNumber evidence="1">2.1.1.45</ecNumber>
    </recommendedName>
</protein>
<dbReference type="SUPFAM" id="SSF55831">
    <property type="entry name" value="Thymidylate synthase/dCMP hydroxymethylase"/>
    <property type="match status" value="1"/>
</dbReference>
<name>A0A3D9ZUV0_9ACTN</name>
<evidence type="ECO:0000256" key="3">
    <source>
        <dbReference type="ARBA" id="ARBA00022679"/>
    </source>
</evidence>
<organism evidence="5 6">
    <name type="scientific">Asanoa ferruginea</name>
    <dbReference type="NCBI Taxonomy" id="53367"/>
    <lineage>
        <taxon>Bacteria</taxon>
        <taxon>Bacillati</taxon>
        <taxon>Actinomycetota</taxon>
        <taxon>Actinomycetes</taxon>
        <taxon>Micromonosporales</taxon>
        <taxon>Micromonosporaceae</taxon>
        <taxon>Asanoa</taxon>
    </lineage>
</organism>
<keyword evidence="6" id="KW-1185">Reference proteome</keyword>
<reference evidence="5 6" key="1">
    <citation type="submission" date="2018-08" db="EMBL/GenBank/DDBJ databases">
        <title>Sequencing the genomes of 1000 actinobacteria strains.</title>
        <authorList>
            <person name="Klenk H.-P."/>
        </authorList>
    </citation>
    <scope>NUCLEOTIDE SEQUENCE [LARGE SCALE GENOMIC DNA]</scope>
    <source>
        <strain evidence="5 6">DSM 44099</strain>
    </source>
</reference>
<dbReference type="Pfam" id="PF00303">
    <property type="entry name" value="Thymidylat_synt"/>
    <property type="match status" value="1"/>
</dbReference>